<dbReference type="Proteomes" id="UP001472677">
    <property type="component" value="Unassembled WGS sequence"/>
</dbReference>
<comment type="caution">
    <text evidence="1">The sequence shown here is derived from an EMBL/GenBank/DDBJ whole genome shotgun (WGS) entry which is preliminary data.</text>
</comment>
<organism evidence="1 2">
    <name type="scientific">Hibiscus sabdariffa</name>
    <name type="common">roselle</name>
    <dbReference type="NCBI Taxonomy" id="183260"/>
    <lineage>
        <taxon>Eukaryota</taxon>
        <taxon>Viridiplantae</taxon>
        <taxon>Streptophyta</taxon>
        <taxon>Embryophyta</taxon>
        <taxon>Tracheophyta</taxon>
        <taxon>Spermatophyta</taxon>
        <taxon>Magnoliopsida</taxon>
        <taxon>eudicotyledons</taxon>
        <taxon>Gunneridae</taxon>
        <taxon>Pentapetalae</taxon>
        <taxon>rosids</taxon>
        <taxon>malvids</taxon>
        <taxon>Malvales</taxon>
        <taxon>Malvaceae</taxon>
        <taxon>Malvoideae</taxon>
        <taxon>Hibiscus</taxon>
    </lineage>
</organism>
<name>A0ABR2GEL2_9ROSI</name>
<sequence length="75" mass="8460">MHNSREILLSDLKPFEMELQLLTSKNREIAEEHLVLESVSEELGSNKLTVAELVEENKASVQSLQDNSEGASKHR</sequence>
<evidence type="ECO:0000313" key="2">
    <source>
        <dbReference type="Proteomes" id="UP001472677"/>
    </source>
</evidence>
<dbReference type="EMBL" id="JBBPBM010000001">
    <property type="protein sequence ID" value="KAK8600754.1"/>
    <property type="molecule type" value="Genomic_DNA"/>
</dbReference>
<accession>A0ABR2GEL2</accession>
<evidence type="ECO:0000313" key="1">
    <source>
        <dbReference type="EMBL" id="KAK8600754.1"/>
    </source>
</evidence>
<reference evidence="1 2" key="1">
    <citation type="journal article" date="2024" name="G3 (Bethesda)">
        <title>Genome assembly of Hibiscus sabdariffa L. provides insights into metabolisms of medicinal natural products.</title>
        <authorList>
            <person name="Kim T."/>
        </authorList>
    </citation>
    <scope>NUCLEOTIDE SEQUENCE [LARGE SCALE GENOMIC DNA]</scope>
    <source>
        <strain evidence="1">TK-2024</strain>
        <tissue evidence="1">Old leaves</tissue>
    </source>
</reference>
<proteinExistence type="predicted"/>
<gene>
    <name evidence="1" type="ORF">V6N12_050605</name>
</gene>
<protein>
    <submittedName>
        <fullName evidence="1">Uncharacterized protein</fullName>
    </submittedName>
</protein>
<keyword evidence="2" id="KW-1185">Reference proteome</keyword>